<evidence type="ECO:0000256" key="1">
    <source>
        <dbReference type="SAM" id="MobiDB-lite"/>
    </source>
</evidence>
<evidence type="ECO:0000256" key="2">
    <source>
        <dbReference type="SAM" id="Phobius"/>
    </source>
</evidence>
<protein>
    <submittedName>
        <fullName evidence="3">Uncharacterized protein</fullName>
    </submittedName>
</protein>
<reference evidence="3 4" key="1">
    <citation type="journal article" date="2016" name="Front. Microbiol.">
        <title>Comparative Genomics Analysis of Streptomyces Species Reveals Their Adaptation to the Marine Environment and Their Diversity at the Genomic Level.</title>
        <authorList>
            <person name="Tian X."/>
            <person name="Zhang Z."/>
            <person name="Yang T."/>
            <person name="Chen M."/>
            <person name="Li J."/>
            <person name="Chen F."/>
            <person name="Yang J."/>
            <person name="Li W."/>
            <person name="Zhang B."/>
            <person name="Zhang Z."/>
            <person name="Wu J."/>
            <person name="Zhang C."/>
            <person name="Long L."/>
            <person name="Xiao J."/>
        </authorList>
    </citation>
    <scope>NUCLEOTIDE SEQUENCE [LARGE SCALE GENOMIC DNA]</scope>
    <source>
        <strain evidence="3 4">SCSIO 10429</strain>
    </source>
</reference>
<evidence type="ECO:0000313" key="3">
    <source>
        <dbReference type="EMBL" id="OEV13600.1"/>
    </source>
</evidence>
<keyword evidence="2" id="KW-0472">Membrane</keyword>
<name>A0A1E7LBT5_9ACTN</name>
<keyword evidence="2" id="KW-1133">Transmembrane helix</keyword>
<dbReference type="AlphaFoldDB" id="A0A1E7LBT5"/>
<feature type="transmembrane region" description="Helical" evidence="2">
    <location>
        <begin position="180"/>
        <end position="201"/>
    </location>
</feature>
<keyword evidence="2" id="KW-0812">Transmembrane</keyword>
<gene>
    <name evidence="3" type="ORF">AN218_02785</name>
</gene>
<keyword evidence="4" id="KW-1185">Reference proteome</keyword>
<proteinExistence type="predicted"/>
<dbReference type="Proteomes" id="UP000176005">
    <property type="component" value="Unassembled WGS sequence"/>
</dbReference>
<accession>A0A1E7LBT5</accession>
<feature type="transmembrane region" description="Helical" evidence="2">
    <location>
        <begin position="135"/>
        <end position="152"/>
    </location>
</feature>
<sequence>MGKSGLLMSHSMRTHAHSEATRLLCAGAHLNAGFRQRVVDELVGHVERPVAPSLGVDVRPVLAHALRARRQEAQTALALLAVWAGFFLVSLLLAWDVADDSFGGDAGVSAGDLLSRSLSVGDADFFSLSQQPTDWVLFYATVVFWLWAGRTISGRETRLYGAARPAGRLRSAVRRSLGRIVTYAARLYAVGYWITALGSIVDNPFPVIFPLLMAVVIWLHRIRVTALLREQLGRESFATAPQPELPYSEHYRRIGEAIDREQHAQVTLYDANRPFIGAGVPYKPWSFALELRRKKESPGAGRSGGVPPQTPGGAAGPVAQVQPQPGESPQPQRYPVQPPYPSAMLNAQIPDTGAGRTQPDATAETPGQAYTDGQGPPADHLSSRHVLEMIMPKLVALRDATARTSRDSLRGLEIEEFVYLPAGAGRQSGVYSEEQIQQHLLEAAADAGEARRHFLRIRVGSWHEQVVVSLLVRVHTQGGMLVLEVVPHVLGPVVEEFREVDAIVERGGDGSLREGVLALLASPTAVAAAGIGAAGTLLSVVREWLASPEHAAPDAPLVSVRELASTEELSLFQEMDVSRYIKTVQDRIASGVRDALEENGFRTDRFEQQIVNVRDGGVYIEEMSGGAVATGERGQAQHLERSPA</sequence>
<feature type="region of interest" description="Disordered" evidence="1">
    <location>
        <begin position="296"/>
        <end position="379"/>
    </location>
</feature>
<organism evidence="3 4">
    <name type="scientific">Streptomyces nanshensis</name>
    <dbReference type="NCBI Taxonomy" id="518642"/>
    <lineage>
        <taxon>Bacteria</taxon>
        <taxon>Bacillati</taxon>
        <taxon>Actinomycetota</taxon>
        <taxon>Actinomycetes</taxon>
        <taxon>Kitasatosporales</taxon>
        <taxon>Streptomycetaceae</taxon>
        <taxon>Streptomyces</taxon>
    </lineage>
</organism>
<dbReference type="EMBL" id="LJGW01000052">
    <property type="protein sequence ID" value="OEV13600.1"/>
    <property type="molecule type" value="Genomic_DNA"/>
</dbReference>
<dbReference type="PATRIC" id="fig|518642.10.peg.7043"/>
<feature type="transmembrane region" description="Helical" evidence="2">
    <location>
        <begin position="76"/>
        <end position="95"/>
    </location>
</feature>
<evidence type="ECO:0000313" key="4">
    <source>
        <dbReference type="Proteomes" id="UP000176005"/>
    </source>
</evidence>
<comment type="caution">
    <text evidence="3">The sequence shown here is derived from an EMBL/GenBank/DDBJ whole genome shotgun (WGS) entry which is preliminary data.</text>
</comment>